<dbReference type="Proteomes" id="UP000199497">
    <property type="component" value="Unassembled WGS sequence"/>
</dbReference>
<organism evidence="2 3">
    <name type="scientific">Actinopolyspora xinjiangensis</name>
    <dbReference type="NCBI Taxonomy" id="405564"/>
    <lineage>
        <taxon>Bacteria</taxon>
        <taxon>Bacillati</taxon>
        <taxon>Actinomycetota</taxon>
        <taxon>Actinomycetes</taxon>
        <taxon>Actinopolysporales</taxon>
        <taxon>Actinopolysporaceae</taxon>
        <taxon>Actinopolyspora</taxon>
    </lineage>
</organism>
<keyword evidence="3" id="KW-1185">Reference proteome</keyword>
<gene>
    <name evidence="2" type="ORF">SAMN04487905_105249</name>
</gene>
<dbReference type="EMBL" id="FNJR01000005">
    <property type="protein sequence ID" value="SDP56804.1"/>
    <property type="molecule type" value="Genomic_DNA"/>
</dbReference>
<feature type="region of interest" description="Disordered" evidence="1">
    <location>
        <begin position="1"/>
        <end position="20"/>
    </location>
</feature>
<dbReference type="AlphaFoldDB" id="A0A1H0TS48"/>
<dbReference type="STRING" id="405564.SAMN04487905_105249"/>
<accession>A0A1H0TS48</accession>
<evidence type="ECO:0000313" key="2">
    <source>
        <dbReference type="EMBL" id="SDP56804.1"/>
    </source>
</evidence>
<sequence length="45" mass="5139">MFPDSLPVVGTDSEAREDGPVIRPPPLVEFAFDVVDRYFCSRRVR</sequence>
<evidence type="ECO:0000256" key="1">
    <source>
        <dbReference type="SAM" id="MobiDB-lite"/>
    </source>
</evidence>
<protein>
    <submittedName>
        <fullName evidence="2">Uncharacterized protein</fullName>
    </submittedName>
</protein>
<name>A0A1H0TS48_9ACTN</name>
<reference evidence="3" key="1">
    <citation type="submission" date="2016-10" db="EMBL/GenBank/DDBJ databases">
        <authorList>
            <person name="Varghese N."/>
            <person name="Submissions S."/>
        </authorList>
    </citation>
    <scope>NUCLEOTIDE SEQUENCE [LARGE SCALE GENOMIC DNA]</scope>
    <source>
        <strain evidence="3">DSM 46732</strain>
    </source>
</reference>
<proteinExistence type="predicted"/>
<evidence type="ECO:0000313" key="3">
    <source>
        <dbReference type="Proteomes" id="UP000199497"/>
    </source>
</evidence>